<reference evidence="5" key="1">
    <citation type="submission" date="2022-07" db="EMBL/GenBank/DDBJ databases">
        <title>Complete genome of CX2.</title>
        <authorList>
            <person name="Cao G."/>
        </authorList>
    </citation>
    <scope>NUCLEOTIDE SEQUENCE</scope>
    <source>
        <strain evidence="5">CX2</strain>
    </source>
</reference>
<proteinExistence type="predicted"/>
<evidence type="ECO:0000259" key="4">
    <source>
        <dbReference type="PROSITE" id="PS50995"/>
    </source>
</evidence>
<dbReference type="PANTHER" id="PTHR33164:SF89">
    <property type="entry name" value="MARR FAMILY REGULATORY PROTEIN"/>
    <property type="match status" value="1"/>
</dbReference>
<dbReference type="Gene3D" id="1.10.10.10">
    <property type="entry name" value="Winged helix-like DNA-binding domain superfamily/Winged helix DNA-binding domain"/>
    <property type="match status" value="1"/>
</dbReference>
<keyword evidence="3" id="KW-0804">Transcription</keyword>
<dbReference type="SMART" id="SM00347">
    <property type="entry name" value="HTH_MARR"/>
    <property type="match status" value="1"/>
</dbReference>
<dbReference type="InterPro" id="IPR036390">
    <property type="entry name" value="WH_DNA-bd_sf"/>
</dbReference>
<name>A0ABY5FPW3_9BACL</name>
<dbReference type="SUPFAM" id="SSF46785">
    <property type="entry name" value="Winged helix' DNA-binding domain"/>
    <property type="match status" value="1"/>
</dbReference>
<dbReference type="RefSeq" id="WP_255177815.1">
    <property type="nucleotide sequence ID" value="NZ_CP101462.1"/>
</dbReference>
<dbReference type="EMBL" id="CP101462">
    <property type="protein sequence ID" value="UTT43429.1"/>
    <property type="molecule type" value="Genomic_DNA"/>
</dbReference>
<sequence length="169" mass="19845">MRHDQRELEWDDRFKLFVDEFDRDAIAILTSIDHFAHTMRSHFENQVLVHYRLSWTAFAILYELFIHGKLEVRDLAGKIGISKATVSNVSKTLEKNGYCGRESDKKDRRMTRLFLTESGEETVATLYPKFHAEERRLVRHLDTGEKKTLLRLLNKMNDKGESESNETDV</sequence>
<dbReference type="InterPro" id="IPR039422">
    <property type="entry name" value="MarR/SlyA-like"/>
</dbReference>
<dbReference type="PROSITE" id="PS01117">
    <property type="entry name" value="HTH_MARR_1"/>
    <property type="match status" value="1"/>
</dbReference>
<dbReference type="PANTHER" id="PTHR33164">
    <property type="entry name" value="TRANSCRIPTIONAL REGULATOR, MARR FAMILY"/>
    <property type="match status" value="1"/>
</dbReference>
<dbReference type="PRINTS" id="PR00598">
    <property type="entry name" value="HTHMARR"/>
</dbReference>
<evidence type="ECO:0000256" key="1">
    <source>
        <dbReference type="ARBA" id="ARBA00023015"/>
    </source>
</evidence>
<keyword evidence="1" id="KW-0805">Transcription regulation</keyword>
<evidence type="ECO:0000256" key="3">
    <source>
        <dbReference type="ARBA" id="ARBA00023163"/>
    </source>
</evidence>
<evidence type="ECO:0000313" key="5">
    <source>
        <dbReference type="EMBL" id="UTT43429.1"/>
    </source>
</evidence>
<keyword evidence="6" id="KW-1185">Reference proteome</keyword>
<accession>A0ABY5FPW3</accession>
<dbReference type="Proteomes" id="UP001060325">
    <property type="component" value="Chromosome"/>
</dbReference>
<evidence type="ECO:0000256" key="2">
    <source>
        <dbReference type="ARBA" id="ARBA00023125"/>
    </source>
</evidence>
<dbReference type="Pfam" id="PF01047">
    <property type="entry name" value="MarR"/>
    <property type="match status" value="1"/>
</dbReference>
<organism evidence="5 6">
    <name type="scientific">Exiguobacterium aurantiacum</name>
    <dbReference type="NCBI Taxonomy" id="33987"/>
    <lineage>
        <taxon>Bacteria</taxon>
        <taxon>Bacillati</taxon>
        <taxon>Bacillota</taxon>
        <taxon>Bacilli</taxon>
        <taxon>Bacillales</taxon>
        <taxon>Bacillales Family XII. Incertae Sedis</taxon>
        <taxon>Exiguobacterium</taxon>
    </lineage>
</organism>
<dbReference type="InterPro" id="IPR036388">
    <property type="entry name" value="WH-like_DNA-bd_sf"/>
</dbReference>
<evidence type="ECO:0000313" key="6">
    <source>
        <dbReference type="Proteomes" id="UP001060325"/>
    </source>
</evidence>
<gene>
    <name evidence="5" type="ORF">NMQ00_02705</name>
</gene>
<dbReference type="PROSITE" id="PS50995">
    <property type="entry name" value="HTH_MARR_2"/>
    <property type="match status" value="1"/>
</dbReference>
<feature type="domain" description="HTH marR-type" evidence="4">
    <location>
        <begin position="25"/>
        <end position="158"/>
    </location>
</feature>
<dbReference type="InterPro" id="IPR023187">
    <property type="entry name" value="Tscrpt_reg_MarR-type_CS"/>
</dbReference>
<protein>
    <submittedName>
        <fullName evidence="5">MarR family transcriptional regulator</fullName>
    </submittedName>
</protein>
<keyword evidence="2" id="KW-0238">DNA-binding</keyword>
<dbReference type="InterPro" id="IPR000835">
    <property type="entry name" value="HTH_MarR-typ"/>
</dbReference>